<name>A0A1M7GX84_9FIRM</name>
<evidence type="ECO:0000313" key="3">
    <source>
        <dbReference type="EMBL" id="SHM20723.1"/>
    </source>
</evidence>
<feature type="domain" description="YARHG" evidence="2">
    <location>
        <begin position="198"/>
        <end position="283"/>
    </location>
</feature>
<dbReference type="OrthoDB" id="517663at2"/>
<evidence type="ECO:0000259" key="2">
    <source>
        <dbReference type="SMART" id="SM01324"/>
    </source>
</evidence>
<dbReference type="SMART" id="SM01324">
    <property type="entry name" value="YARHG"/>
    <property type="match status" value="1"/>
</dbReference>
<proteinExistence type="predicted"/>
<evidence type="ECO:0000256" key="1">
    <source>
        <dbReference type="SAM" id="MobiDB-lite"/>
    </source>
</evidence>
<dbReference type="RefSeq" id="WP_084139117.1">
    <property type="nucleotide sequence ID" value="NZ_FRCP01000007.1"/>
</dbReference>
<sequence>MRKNLLLVLLGICFLLMFISGCSKNKVRVTTSQNTKIETEQEENNQNDNQMKDTTDNNDVDNALNENQSLDQAVVNEDSTYTWEEITVKVPESWKDKYVIQTSDDGFYFFQKSSYDITEGMGFLCGFFRRKVDVFDGMEATPLAYTKDTLYCASYPTDVSYYYENVEIADEYIQMSKELPVMERSIHITIENVNYNPSEYVLPMSNTKLYSKEYLTCFDDNRLWIARNEIFARYGRKFDNLYLQQYFDSCSWYEGTVATDKFDESILNEMEKANLQAIKGAEEEYIKTHPYPKRYKLGEQLEADLDGDGKKNKVEYQLKKDKNSDDYKAYITIDGSAFDLEDFGIYLITPEEKGFYITDLADYKDGLEIAILDYGPSYDLETHFFTYNGKLEHIGTVSGFPFKEYNGYDGLSNPLTVTGTIRADIIHTCYANADWRYDVDKNKLVFQEDGYYPLVENSHELYVDLPVYYEKSEDSVTSIIKAQQEVFFVSTDAKEWIEVKGKDGTSGYMHIKDNKIVPLGRDATEVFSNLIFAD</sequence>
<keyword evidence="4" id="KW-1185">Reference proteome</keyword>
<dbReference type="STRING" id="1120996.SAMN02746066_01167"/>
<dbReference type="PROSITE" id="PS51257">
    <property type="entry name" value="PROKAR_LIPOPROTEIN"/>
    <property type="match status" value="1"/>
</dbReference>
<dbReference type="Gene3D" id="1.20.58.1690">
    <property type="match status" value="1"/>
</dbReference>
<dbReference type="Proteomes" id="UP000184038">
    <property type="component" value="Unassembled WGS sequence"/>
</dbReference>
<dbReference type="EMBL" id="FRCP01000007">
    <property type="protein sequence ID" value="SHM20723.1"/>
    <property type="molecule type" value="Genomic_DNA"/>
</dbReference>
<gene>
    <name evidence="3" type="ORF">SAMN02746066_01167</name>
</gene>
<dbReference type="AlphaFoldDB" id="A0A1M7GX84"/>
<dbReference type="InterPro" id="IPR038434">
    <property type="entry name" value="YARHG_sf"/>
</dbReference>
<dbReference type="InterPro" id="IPR025582">
    <property type="entry name" value="YARHG_dom"/>
</dbReference>
<accession>A0A1M7GX84</accession>
<dbReference type="Pfam" id="PF13308">
    <property type="entry name" value="YARHG"/>
    <property type="match status" value="1"/>
</dbReference>
<feature type="region of interest" description="Disordered" evidence="1">
    <location>
        <begin position="34"/>
        <end position="63"/>
    </location>
</feature>
<organism evidence="3 4">
    <name type="scientific">Anaerosporobacter mobilis DSM 15930</name>
    <dbReference type="NCBI Taxonomy" id="1120996"/>
    <lineage>
        <taxon>Bacteria</taxon>
        <taxon>Bacillati</taxon>
        <taxon>Bacillota</taxon>
        <taxon>Clostridia</taxon>
        <taxon>Lachnospirales</taxon>
        <taxon>Lachnospiraceae</taxon>
        <taxon>Anaerosporobacter</taxon>
    </lineage>
</organism>
<protein>
    <submittedName>
        <fullName evidence="3">YARHG domain-containing protein</fullName>
    </submittedName>
</protein>
<evidence type="ECO:0000313" key="4">
    <source>
        <dbReference type="Proteomes" id="UP000184038"/>
    </source>
</evidence>
<reference evidence="3 4" key="1">
    <citation type="submission" date="2016-11" db="EMBL/GenBank/DDBJ databases">
        <authorList>
            <person name="Jaros S."/>
            <person name="Januszkiewicz K."/>
            <person name="Wedrychowicz H."/>
        </authorList>
    </citation>
    <scope>NUCLEOTIDE SEQUENCE [LARGE SCALE GENOMIC DNA]</scope>
    <source>
        <strain evidence="3 4">DSM 15930</strain>
    </source>
</reference>